<evidence type="ECO:0000313" key="4">
    <source>
        <dbReference type="EMBL" id="SDI61222.1"/>
    </source>
</evidence>
<proteinExistence type="predicted"/>
<dbReference type="SUPFAM" id="SSF53613">
    <property type="entry name" value="Ribokinase-like"/>
    <property type="match status" value="1"/>
</dbReference>
<dbReference type="RefSeq" id="WP_089846304.1">
    <property type="nucleotide sequence ID" value="NZ_FNEJ01000007.1"/>
</dbReference>
<dbReference type="GO" id="GO:0005829">
    <property type="term" value="C:cytosol"/>
    <property type="evidence" value="ECO:0007669"/>
    <property type="project" value="TreeGrafter"/>
</dbReference>
<feature type="domain" description="Carbohydrate kinase PfkB" evidence="3">
    <location>
        <begin position="27"/>
        <end position="319"/>
    </location>
</feature>
<dbReference type="PANTHER" id="PTHR10584">
    <property type="entry name" value="SUGAR KINASE"/>
    <property type="match status" value="1"/>
</dbReference>
<accession>A0A1G8LZQ9</accession>
<protein>
    <submittedName>
        <fullName evidence="4">Sugar or nucleoside kinase, ribokinase family</fullName>
    </submittedName>
</protein>
<keyword evidence="2 4" id="KW-0418">Kinase</keyword>
<dbReference type="Proteomes" id="UP000199093">
    <property type="component" value="Unassembled WGS sequence"/>
</dbReference>
<gene>
    <name evidence="4" type="ORF">SAMN04487993_100796</name>
</gene>
<keyword evidence="5" id="KW-1185">Reference proteome</keyword>
<dbReference type="OrthoDB" id="9813569at2"/>
<dbReference type="Pfam" id="PF00294">
    <property type="entry name" value="PfkB"/>
    <property type="match status" value="1"/>
</dbReference>
<dbReference type="EMBL" id="FNEJ01000007">
    <property type="protein sequence ID" value="SDI61222.1"/>
    <property type="molecule type" value="Genomic_DNA"/>
</dbReference>
<keyword evidence="1" id="KW-0808">Transferase</keyword>
<dbReference type="AlphaFoldDB" id="A0A1G8LZQ9"/>
<dbReference type="PANTHER" id="PTHR10584:SF166">
    <property type="entry name" value="RIBOKINASE"/>
    <property type="match status" value="1"/>
</dbReference>
<sequence length="345" mass="36663">MSSSRSGFITGGTWCVDHNMVLPRWPEEETATRILSANAQGGGAGCNFAVDIRRLAPEIPVATVGLCGEDPDGRLLRGVATDHGIDISRFHVDPALRTHRTMAFTSAENGRRTHIFEADASDHLTPDHFDFDGVTARMLHLGLPGTHARLDGPWQGDPSGWVSVLKKARAAGLRTNMEVMSIPRDDLRRLILPCLPHLDYLVVNDYEIGAFADLQTVQGGATSVPGVIAALRRVMELGSMEIAVAHFPGGAVALDRSGGVQSHPSTRFPQTEVKGTNGAGDAFAAGFFCGHHRGVALRDCLAYAHAAAAASLRSVDTYGAVESLEACLALAARTGWRDALELGAA</sequence>
<name>A0A1G8LZQ9_9RHOB</name>
<evidence type="ECO:0000313" key="5">
    <source>
        <dbReference type="Proteomes" id="UP000199093"/>
    </source>
</evidence>
<evidence type="ECO:0000256" key="2">
    <source>
        <dbReference type="ARBA" id="ARBA00022777"/>
    </source>
</evidence>
<evidence type="ECO:0000259" key="3">
    <source>
        <dbReference type="Pfam" id="PF00294"/>
    </source>
</evidence>
<dbReference type="Gene3D" id="3.40.1190.20">
    <property type="match status" value="1"/>
</dbReference>
<reference evidence="4 5" key="1">
    <citation type="submission" date="2016-10" db="EMBL/GenBank/DDBJ databases">
        <authorList>
            <person name="de Groot N.N."/>
        </authorList>
    </citation>
    <scope>NUCLEOTIDE SEQUENCE [LARGE SCALE GENOMIC DNA]</scope>
    <source>
        <strain evidence="4 5">DSM 26424</strain>
    </source>
</reference>
<dbReference type="InterPro" id="IPR011611">
    <property type="entry name" value="PfkB_dom"/>
</dbReference>
<evidence type="ECO:0000256" key="1">
    <source>
        <dbReference type="ARBA" id="ARBA00022679"/>
    </source>
</evidence>
<organism evidence="4 5">
    <name type="scientific">Salipiger marinus</name>
    <dbReference type="NCBI Taxonomy" id="555512"/>
    <lineage>
        <taxon>Bacteria</taxon>
        <taxon>Pseudomonadati</taxon>
        <taxon>Pseudomonadota</taxon>
        <taxon>Alphaproteobacteria</taxon>
        <taxon>Rhodobacterales</taxon>
        <taxon>Roseobacteraceae</taxon>
        <taxon>Salipiger</taxon>
    </lineage>
</organism>
<dbReference type="STRING" id="555512.SAMN04487993_100796"/>
<dbReference type="GO" id="GO:0016301">
    <property type="term" value="F:kinase activity"/>
    <property type="evidence" value="ECO:0007669"/>
    <property type="project" value="UniProtKB-KW"/>
</dbReference>
<dbReference type="InterPro" id="IPR029056">
    <property type="entry name" value="Ribokinase-like"/>
</dbReference>